<proteinExistence type="predicted"/>
<dbReference type="CDD" id="cd02696">
    <property type="entry name" value="MurNAc-LAA"/>
    <property type="match status" value="1"/>
</dbReference>
<comment type="caution">
    <text evidence="4">The sequence shown here is derived from an EMBL/GenBank/DDBJ whole genome shotgun (WGS) entry which is preliminary data.</text>
</comment>
<keyword evidence="5" id="KW-1185">Reference proteome</keyword>
<dbReference type="SMART" id="SM00646">
    <property type="entry name" value="Ami_3"/>
    <property type="match status" value="1"/>
</dbReference>
<dbReference type="AlphaFoldDB" id="A0A495A239"/>
<dbReference type="GO" id="GO:0008745">
    <property type="term" value="F:N-acetylmuramoyl-L-alanine amidase activity"/>
    <property type="evidence" value="ECO:0007669"/>
    <property type="project" value="InterPro"/>
</dbReference>
<evidence type="ECO:0000313" key="5">
    <source>
        <dbReference type="Proteomes" id="UP000269301"/>
    </source>
</evidence>
<dbReference type="OrthoDB" id="9763643at2"/>
<feature type="region of interest" description="Disordered" evidence="2">
    <location>
        <begin position="1"/>
        <end position="22"/>
    </location>
</feature>
<evidence type="ECO:0000313" key="4">
    <source>
        <dbReference type="EMBL" id="RKQ33535.1"/>
    </source>
</evidence>
<keyword evidence="1" id="KW-0378">Hydrolase</keyword>
<protein>
    <submittedName>
        <fullName evidence="4">N-acetylmuramoyl-L-alanine amidase</fullName>
    </submittedName>
</protein>
<evidence type="ECO:0000256" key="2">
    <source>
        <dbReference type="SAM" id="MobiDB-lite"/>
    </source>
</evidence>
<dbReference type="GO" id="GO:0042834">
    <property type="term" value="F:peptidoglycan binding"/>
    <property type="evidence" value="ECO:0007669"/>
    <property type="project" value="InterPro"/>
</dbReference>
<sequence>MKLYLDPGHGGSDPGAQGNGLNEKDVTLDIALRIRSILNNQYENVTIRMSRTSDVSKSLSQRTNDANSWGADYFVSIHCNAFNGSARGYEDYIYSGLSNSSQTARYRDIMHREITQINELPNRGKKKANFHVLRETAMPAFLSENGFIDHNSDAARMKQSSWKQKVAQGHANGIAEAFKLKRKPDTGDTLYKVIAGSFQSKKNADDQVNFLQSKGIDSYVETVTISGERWYRVQAGAFSSRDNAEAHLETVKRTGVNGFILAV</sequence>
<dbReference type="InterPro" id="IPR002508">
    <property type="entry name" value="MurNAc-LAA_cat"/>
</dbReference>
<dbReference type="RefSeq" id="WP_121204265.1">
    <property type="nucleotide sequence ID" value="NZ_RBZP01000006.1"/>
</dbReference>
<dbReference type="InterPro" id="IPR050695">
    <property type="entry name" value="N-acetylmuramoyl_amidase_3"/>
</dbReference>
<accession>A0A495A239</accession>
<dbReference type="SUPFAM" id="SSF110997">
    <property type="entry name" value="Sporulation related repeat"/>
    <property type="match status" value="1"/>
</dbReference>
<evidence type="ECO:0000256" key="1">
    <source>
        <dbReference type="ARBA" id="ARBA00022801"/>
    </source>
</evidence>
<dbReference type="PROSITE" id="PS51724">
    <property type="entry name" value="SPOR"/>
    <property type="match status" value="1"/>
</dbReference>
<reference evidence="4 5" key="1">
    <citation type="journal article" date="2016" name="Int. J. Syst. Evol. Microbiol.">
        <title>Oceanobacillus halophilus sp. nov., a novel moderately halophilic bacterium from a hypersaline lake.</title>
        <authorList>
            <person name="Amoozegar M.A."/>
            <person name="Bagheri M."/>
            <person name="Makhdoumi A."/>
            <person name="Nikou M.M."/>
            <person name="Fazeli S.A.S."/>
            <person name="Schumann P."/>
            <person name="Sproer C."/>
            <person name="Sanchez-Porro C."/>
            <person name="Ventosa A."/>
        </authorList>
    </citation>
    <scope>NUCLEOTIDE SEQUENCE [LARGE SCALE GENOMIC DNA]</scope>
    <source>
        <strain evidence="4 5">DSM 23996</strain>
    </source>
</reference>
<dbReference type="Pfam" id="PF01520">
    <property type="entry name" value="Amidase_3"/>
    <property type="match status" value="1"/>
</dbReference>
<evidence type="ECO:0000259" key="3">
    <source>
        <dbReference type="PROSITE" id="PS51724"/>
    </source>
</evidence>
<dbReference type="InterPro" id="IPR007730">
    <property type="entry name" value="SPOR-like_dom"/>
</dbReference>
<dbReference type="PANTHER" id="PTHR30404">
    <property type="entry name" value="N-ACETYLMURAMOYL-L-ALANINE AMIDASE"/>
    <property type="match status" value="1"/>
</dbReference>
<dbReference type="Proteomes" id="UP000269301">
    <property type="component" value="Unassembled WGS sequence"/>
</dbReference>
<dbReference type="SUPFAM" id="SSF53187">
    <property type="entry name" value="Zn-dependent exopeptidases"/>
    <property type="match status" value="1"/>
</dbReference>
<dbReference type="EMBL" id="RBZP01000006">
    <property type="protein sequence ID" value="RKQ33535.1"/>
    <property type="molecule type" value="Genomic_DNA"/>
</dbReference>
<name>A0A495A239_9BACI</name>
<dbReference type="PANTHER" id="PTHR30404:SF0">
    <property type="entry name" value="N-ACETYLMURAMOYL-L-ALANINE AMIDASE AMIC"/>
    <property type="match status" value="1"/>
</dbReference>
<dbReference type="Gene3D" id="3.40.630.40">
    <property type="entry name" value="Zn-dependent exopeptidases"/>
    <property type="match status" value="1"/>
</dbReference>
<dbReference type="GO" id="GO:0030288">
    <property type="term" value="C:outer membrane-bounded periplasmic space"/>
    <property type="evidence" value="ECO:0007669"/>
    <property type="project" value="TreeGrafter"/>
</dbReference>
<dbReference type="GO" id="GO:0009253">
    <property type="term" value="P:peptidoglycan catabolic process"/>
    <property type="evidence" value="ECO:0007669"/>
    <property type="project" value="InterPro"/>
</dbReference>
<gene>
    <name evidence="4" type="ORF">D8M06_10020</name>
</gene>
<feature type="domain" description="SPOR" evidence="3">
    <location>
        <begin position="185"/>
        <end position="263"/>
    </location>
</feature>
<dbReference type="Gene3D" id="3.30.70.1070">
    <property type="entry name" value="Sporulation related repeat"/>
    <property type="match status" value="1"/>
</dbReference>
<organism evidence="4 5">
    <name type="scientific">Oceanobacillus halophilus</name>
    <dbReference type="NCBI Taxonomy" id="930130"/>
    <lineage>
        <taxon>Bacteria</taxon>
        <taxon>Bacillati</taxon>
        <taxon>Bacillota</taxon>
        <taxon>Bacilli</taxon>
        <taxon>Bacillales</taxon>
        <taxon>Bacillaceae</taxon>
        <taxon>Oceanobacillus</taxon>
    </lineage>
</organism>
<dbReference type="InterPro" id="IPR036680">
    <property type="entry name" value="SPOR-like_sf"/>
</dbReference>
<dbReference type="Pfam" id="PF05036">
    <property type="entry name" value="SPOR"/>
    <property type="match status" value="1"/>
</dbReference>